<feature type="region of interest" description="Disordered" evidence="1">
    <location>
        <begin position="41"/>
        <end position="61"/>
    </location>
</feature>
<organism evidence="2 3">
    <name type="scientific">Ensete ventricosum</name>
    <name type="common">Abyssinian banana</name>
    <name type="synonym">Musa ensete</name>
    <dbReference type="NCBI Taxonomy" id="4639"/>
    <lineage>
        <taxon>Eukaryota</taxon>
        <taxon>Viridiplantae</taxon>
        <taxon>Streptophyta</taxon>
        <taxon>Embryophyta</taxon>
        <taxon>Tracheophyta</taxon>
        <taxon>Spermatophyta</taxon>
        <taxon>Magnoliopsida</taxon>
        <taxon>Liliopsida</taxon>
        <taxon>Zingiberales</taxon>
        <taxon>Musaceae</taxon>
        <taxon>Ensete</taxon>
    </lineage>
</organism>
<dbReference type="EMBL" id="AMZH03000231">
    <property type="protein sequence ID" value="RRT84803.1"/>
    <property type="molecule type" value="Genomic_DNA"/>
</dbReference>
<evidence type="ECO:0000256" key="1">
    <source>
        <dbReference type="SAM" id="MobiDB-lite"/>
    </source>
</evidence>
<comment type="caution">
    <text evidence="2">The sequence shown here is derived from an EMBL/GenBank/DDBJ whole genome shotgun (WGS) entry which is preliminary data.</text>
</comment>
<sequence>MWNSLWTSSNRWLTSLSWARNEFEELNDKVSDLGRLAGADKASEIPSSRPAQRPKSSEGTFDSAHPIVKLVRAKLQEKDLSSHPPLAIYNHSHICNYSHRSCQLRCCHLTLNYNRPLSPLAVIAAALNLKIATTISNRLIWQIGDPYVDNLVVAKSYYIYVANSCP</sequence>
<reference evidence="2 3" key="1">
    <citation type="journal article" date="2014" name="Agronomy (Basel)">
        <title>A Draft Genome Sequence for Ensete ventricosum, the Drought-Tolerant Tree Against Hunger.</title>
        <authorList>
            <person name="Harrison J."/>
            <person name="Moore K.A."/>
            <person name="Paszkiewicz K."/>
            <person name="Jones T."/>
            <person name="Grant M."/>
            <person name="Ambacheew D."/>
            <person name="Muzemil S."/>
            <person name="Studholme D.J."/>
        </authorList>
    </citation>
    <scope>NUCLEOTIDE SEQUENCE [LARGE SCALE GENOMIC DNA]</scope>
</reference>
<evidence type="ECO:0000313" key="2">
    <source>
        <dbReference type="EMBL" id="RRT84803.1"/>
    </source>
</evidence>
<name>A0A427B8N5_ENSVE</name>
<dbReference type="Proteomes" id="UP000287651">
    <property type="component" value="Unassembled WGS sequence"/>
</dbReference>
<evidence type="ECO:0000313" key="3">
    <source>
        <dbReference type="Proteomes" id="UP000287651"/>
    </source>
</evidence>
<protein>
    <submittedName>
        <fullName evidence="2">Uncharacterized protein</fullName>
    </submittedName>
</protein>
<gene>
    <name evidence="2" type="ORF">B296_00003270</name>
</gene>
<accession>A0A427B8N5</accession>
<proteinExistence type="predicted"/>
<dbReference type="AlphaFoldDB" id="A0A427B8N5"/>